<dbReference type="GO" id="GO:0006355">
    <property type="term" value="P:regulation of DNA-templated transcription"/>
    <property type="evidence" value="ECO:0007669"/>
    <property type="project" value="InterPro"/>
</dbReference>
<evidence type="ECO:0008006" key="3">
    <source>
        <dbReference type="Google" id="ProtNLM"/>
    </source>
</evidence>
<reference evidence="2" key="1">
    <citation type="submission" date="2015-07" db="EMBL/GenBank/DDBJ databases">
        <title>Complete genome sequence and phylogenetic analysis of Limnochorda pilosa.</title>
        <authorList>
            <person name="Watanabe M."/>
            <person name="Kojima H."/>
            <person name="Fukui M."/>
        </authorList>
    </citation>
    <scope>NUCLEOTIDE SEQUENCE [LARGE SCALE GENOMIC DNA]</scope>
    <source>
        <strain evidence="2">HC45</strain>
    </source>
</reference>
<dbReference type="RefSeq" id="WP_198409603.1">
    <property type="nucleotide sequence ID" value="NZ_AP014924.1"/>
</dbReference>
<proteinExistence type="predicted"/>
<dbReference type="PATRIC" id="fig|1555112.3.peg.3649"/>
<dbReference type="STRING" id="1555112.LIP_3614"/>
<dbReference type="Pfam" id="PF06257">
    <property type="entry name" value="VEG"/>
    <property type="match status" value="1"/>
</dbReference>
<accession>A0A0K2SQY6</accession>
<dbReference type="PANTHER" id="PTHR40026:SF1">
    <property type="entry name" value="PROTEIN VEG"/>
    <property type="match status" value="1"/>
</dbReference>
<dbReference type="AlphaFoldDB" id="A0A0K2SQY6"/>
<dbReference type="KEGG" id="lpil:LIP_3614"/>
<dbReference type="Gene3D" id="2.30.30.100">
    <property type="match status" value="1"/>
</dbReference>
<gene>
    <name evidence="1" type="ORF">LIP_3614</name>
</gene>
<keyword evidence="2" id="KW-1185">Reference proteome</keyword>
<dbReference type="InterPro" id="IPR009366">
    <property type="entry name" value="Protein_Veg"/>
</dbReference>
<sequence>MAIDRTNALEEIRARVEACVGKRVKVRANRGRRKVIETEGVIERTYPKLFVVRLEGSDSVRRLSYTYADVLTETVELTVDENRVGVVNL</sequence>
<reference evidence="2" key="2">
    <citation type="journal article" date="2016" name="Int. J. Syst. Evol. Microbiol.">
        <title>Complete genome sequence and cell structure of Limnochorda pilosa, a Gram-negative spore-former within the phylum Firmicutes.</title>
        <authorList>
            <person name="Watanabe M."/>
            <person name="Kojima H."/>
            <person name="Fukui M."/>
        </authorList>
    </citation>
    <scope>NUCLEOTIDE SEQUENCE [LARGE SCALE GENOMIC DNA]</scope>
    <source>
        <strain evidence="2">HC45</strain>
    </source>
</reference>
<protein>
    <recommendedName>
        <fullName evidence="3">Veg protein</fullName>
    </recommendedName>
</protein>
<dbReference type="PANTHER" id="PTHR40026">
    <property type="entry name" value="PROTEIN VEG"/>
    <property type="match status" value="1"/>
</dbReference>
<dbReference type="Proteomes" id="UP000065807">
    <property type="component" value="Chromosome"/>
</dbReference>
<dbReference type="PIRSF" id="PIRSF037257">
    <property type="entry name" value="DUF1021"/>
    <property type="match status" value="1"/>
</dbReference>
<organism evidence="1 2">
    <name type="scientific">Limnochorda pilosa</name>
    <dbReference type="NCBI Taxonomy" id="1555112"/>
    <lineage>
        <taxon>Bacteria</taxon>
        <taxon>Bacillati</taxon>
        <taxon>Bacillota</taxon>
        <taxon>Limnochordia</taxon>
        <taxon>Limnochordales</taxon>
        <taxon>Limnochordaceae</taxon>
        <taxon>Limnochorda</taxon>
    </lineage>
</organism>
<name>A0A0K2SQY6_LIMPI</name>
<evidence type="ECO:0000313" key="2">
    <source>
        <dbReference type="Proteomes" id="UP000065807"/>
    </source>
</evidence>
<dbReference type="EMBL" id="AP014924">
    <property type="protein sequence ID" value="BAS29422.1"/>
    <property type="molecule type" value="Genomic_DNA"/>
</dbReference>
<evidence type="ECO:0000313" key="1">
    <source>
        <dbReference type="EMBL" id="BAS29422.1"/>
    </source>
</evidence>